<dbReference type="Gene3D" id="3.40.50.720">
    <property type="entry name" value="NAD(P)-binding Rossmann-like Domain"/>
    <property type="match status" value="1"/>
</dbReference>
<dbReference type="InterPro" id="IPR020843">
    <property type="entry name" value="ER"/>
</dbReference>
<dbReference type="Pfam" id="PF16884">
    <property type="entry name" value="ADH_N_2"/>
    <property type="match status" value="1"/>
</dbReference>
<dbReference type="InterPro" id="IPR045010">
    <property type="entry name" value="MDR_fam"/>
</dbReference>
<keyword evidence="6" id="KW-1185">Reference proteome</keyword>
<dbReference type="EMBL" id="MU864355">
    <property type="protein sequence ID" value="KAK4192309.1"/>
    <property type="molecule type" value="Genomic_DNA"/>
</dbReference>
<evidence type="ECO:0000256" key="2">
    <source>
        <dbReference type="ARBA" id="ARBA00069006"/>
    </source>
</evidence>
<protein>
    <recommendedName>
        <fullName evidence="2">Dehydrogenase FUB6</fullName>
    </recommendedName>
    <alternativeName>
        <fullName evidence="3">Fusaric acid biosynthesis protein 6</fullName>
    </alternativeName>
</protein>
<evidence type="ECO:0000256" key="1">
    <source>
        <dbReference type="ARBA" id="ARBA00023002"/>
    </source>
</evidence>
<dbReference type="SUPFAM" id="SSF51735">
    <property type="entry name" value="NAD(P)-binding Rossmann-fold domains"/>
    <property type="match status" value="1"/>
</dbReference>
<name>A0AAN7AMM6_9PEZI</name>
<dbReference type="InterPro" id="IPR011032">
    <property type="entry name" value="GroES-like_sf"/>
</dbReference>
<dbReference type="AlphaFoldDB" id="A0AAN7AMM6"/>
<reference evidence="5" key="1">
    <citation type="journal article" date="2023" name="Mol. Phylogenet. Evol.">
        <title>Genome-scale phylogeny and comparative genomics of the fungal order Sordariales.</title>
        <authorList>
            <person name="Hensen N."/>
            <person name="Bonometti L."/>
            <person name="Westerberg I."/>
            <person name="Brannstrom I.O."/>
            <person name="Guillou S."/>
            <person name="Cros-Aarteil S."/>
            <person name="Calhoun S."/>
            <person name="Haridas S."/>
            <person name="Kuo A."/>
            <person name="Mondo S."/>
            <person name="Pangilinan J."/>
            <person name="Riley R."/>
            <person name="LaButti K."/>
            <person name="Andreopoulos B."/>
            <person name="Lipzen A."/>
            <person name="Chen C."/>
            <person name="Yan M."/>
            <person name="Daum C."/>
            <person name="Ng V."/>
            <person name="Clum A."/>
            <person name="Steindorff A."/>
            <person name="Ohm R.A."/>
            <person name="Martin F."/>
            <person name="Silar P."/>
            <person name="Natvig D.O."/>
            <person name="Lalanne C."/>
            <person name="Gautier V."/>
            <person name="Ament-Velasquez S.L."/>
            <person name="Kruys A."/>
            <person name="Hutchinson M.I."/>
            <person name="Powell A.J."/>
            <person name="Barry K."/>
            <person name="Miller A.N."/>
            <person name="Grigoriev I.V."/>
            <person name="Debuchy R."/>
            <person name="Gladieux P."/>
            <person name="Hiltunen Thoren M."/>
            <person name="Johannesson H."/>
        </authorList>
    </citation>
    <scope>NUCLEOTIDE SEQUENCE</scope>
    <source>
        <strain evidence="5">PSN309</strain>
    </source>
</reference>
<dbReference type="InterPro" id="IPR041694">
    <property type="entry name" value="ADH_N_2"/>
</dbReference>
<reference evidence="5" key="2">
    <citation type="submission" date="2023-05" db="EMBL/GenBank/DDBJ databases">
        <authorList>
            <consortium name="Lawrence Berkeley National Laboratory"/>
            <person name="Steindorff A."/>
            <person name="Hensen N."/>
            <person name="Bonometti L."/>
            <person name="Westerberg I."/>
            <person name="Brannstrom I.O."/>
            <person name="Guillou S."/>
            <person name="Cros-Aarteil S."/>
            <person name="Calhoun S."/>
            <person name="Haridas S."/>
            <person name="Kuo A."/>
            <person name="Mondo S."/>
            <person name="Pangilinan J."/>
            <person name="Riley R."/>
            <person name="Labutti K."/>
            <person name="Andreopoulos B."/>
            <person name="Lipzen A."/>
            <person name="Chen C."/>
            <person name="Yanf M."/>
            <person name="Daum C."/>
            <person name="Ng V."/>
            <person name="Clum A."/>
            <person name="Ohm R."/>
            <person name="Martin F."/>
            <person name="Silar P."/>
            <person name="Natvig D."/>
            <person name="Lalanne C."/>
            <person name="Gautier V."/>
            <person name="Ament-Velasquez S.L."/>
            <person name="Kruys A."/>
            <person name="Hutchinson M.I."/>
            <person name="Powell A.J."/>
            <person name="Barry K."/>
            <person name="Miller A.N."/>
            <person name="Grigoriev I.V."/>
            <person name="Debuchy R."/>
            <person name="Gladieux P."/>
            <person name="Thoren M.H."/>
            <person name="Johannesson H."/>
        </authorList>
    </citation>
    <scope>NUCLEOTIDE SEQUENCE</scope>
    <source>
        <strain evidence="5">PSN309</strain>
    </source>
</reference>
<evidence type="ECO:0000259" key="4">
    <source>
        <dbReference type="SMART" id="SM00829"/>
    </source>
</evidence>
<proteinExistence type="predicted"/>
<evidence type="ECO:0000313" key="6">
    <source>
        <dbReference type="Proteomes" id="UP001302126"/>
    </source>
</evidence>
<sequence>MSFNKQFVLAQRPKTNIVPGETFKITQKPAPTEADLKDGQVLLESLYISFDPAMRGWLDDKRSYLPPVQIGEVMRALTIARVLASKSSKFAAGDIVTGTLGIQEIGILPEAQVEKAFDLPSNGKLTDLLGSLGTTGLTAYFGMTKIGMPKSGDTVVVSAAAGATGSVAAQIAKIAGARVIGIAGGEKKRKWLEEELGLDVGLDYKAADFKQKFKEATPKFIDVYFDNVGGEILDMALGRAATFSRFVMCGGISQYNAETKAGPSANFFNIISQRIKMQGFIVFDFITEYAAARKQLAQWLGEGKLKREETIIKGGVASADEAFQTLFNGGNIGKLMVEVKSSEQSPRL</sequence>
<dbReference type="PANTHER" id="PTHR43205">
    <property type="entry name" value="PROSTAGLANDIN REDUCTASE"/>
    <property type="match status" value="1"/>
</dbReference>
<evidence type="ECO:0000313" key="5">
    <source>
        <dbReference type="EMBL" id="KAK4192309.1"/>
    </source>
</evidence>
<keyword evidence="1" id="KW-0560">Oxidoreductase</keyword>
<dbReference type="Gene3D" id="3.90.180.10">
    <property type="entry name" value="Medium-chain alcohol dehydrogenases, catalytic domain"/>
    <property type="match status" value="1"/>
</dbReference>
<dbReference type="PANTHER" id="PTHR43205:SF42">
    <property type="entry name" value="ALCOHOL DEHYDROGENASE, ZINC-CONTAINING (AFU_ORTHOLOGUE AFUA_7G04530)"/>
    <property type="match status" value="1"/>
</dbReference>
<dbReference type="SMART" id="SM00829">
    <property type="entry name" value="PKS_ER"/>
    <property type="match status" value="1"/>
</dbReference>
<dbReference type="Proteomes" id="UP001302126">
    <property type="component" value="Unassembled WGS sequence"/>
</dbReference>
<dbReference type="Pfam" id="PF00107">
    <property type="entry name" value="ADH_zinc_N"/>
    <property type="match status" value="1"/>
</dbReference>
<dbReference type="SUPFAM" id="SSF50129">
    <property type="entry name" value="GroES-like"/>
    <property type="match status" value="1"/>
</dbReference>
<dbReference type="InterPro" id="IPR013149">
    <property type="entry name" value="ADH-like_C"/>
</dbReference>
<accession>A0AAN7AMM6</accession>
<feature type="domain" description="Enoyl reductase (ER)" evidence="4">
    <location>
        <begin position="20"/>
        <end position="337"/>
    </location>
</feature>
<dbReference type="InterPro" id="IPR036291">
    <property type="entry name" value="NAD(P)-bd_dom_sf"/>
</dbReference>
<evidence type="ECO:0000256" key="3">
    <source>
        <dbReference type="ARBA" id="ARBA00083301"/>
    </source>
</evidence>
<organism evidence="5 6">
    <name type="scientific">Podospora australis</name>
    <dbReference type="NCBI Taxonomy" id="1536484"/>
    <lineage>
        <taxon>Eukaryota</taxon>
        <taxon>Fungi</taxon>
        <taxon>Dikarya</taxon>
        <taxon>Ascomycota</taxon>
        <taxon>Pezizomycotina</taxon>
        <taxon>Sordariomycetes</taxon>
        <taxon>Sordariomycetidae</taxon>
        <taxon>Sordariales</taxon>
        <taxon>Podosporaceae</taxon>
        <taxon>Podospora</taxon>
    </lineage>
</organism>
<dbReference type="CDD" id="cd05288">
    <property type="entry name" value="PGDH"/>
    <property type="match status" value="1"/>
</dbReference>
<comment type="caution">
    <text evidence="5">The sequence shown here is derived from an EMBL/GenBank/DDBJ whole genome shotgun (WGS) entry which is preliminary data.</text>
</comment>
<dbReference type="GO" id="GO:0016628">
    <property type="term" value="F:oxidoreductase activity, acting on the CH-CH group of donors, NAD or NADP as acceptor"/>
    <property type="evidence" value="ECO:0007669"/>
    <property type="project" value="InterPro"/>
</dbReference>
<gene>
    <name evidence="5" type="ORF">QBC35DRAFT_484889</name>
</gene>
<dbReference type="FunFam" id="3.40.50.720:FF:000121">
    <property type="entry name" value="Prostaglandin reductase 2"/>
    <property type="match status" value="1"/>
</dbReference>